<dbReference type="EMBL" id="WHWB01033044">
    <property type="protein sequence ID" value="KAJ7422346.1"/>
    <property type="molecule type" value="Genomic_DNA"/>
</dbReference>
<accession>A0ABQ9DNR3</accession>
<comment type="caution">
    <text evidence="1">The sequence shown here is derived from an EMBL/GenBank/DDBJ whole genome shotgun (WGS) entry which is preliminary data.</text>
</comment>
<evidence type="ECO:0000313" key="1">
    <source>
        <dbReference type="EMBL" id="KAJ7422346.1"/>
    </source>
</evidence>
<protein>
    <submittedName>
        <fullName evidence="1">Uncharacterized protein</fullName>
    </submittedName>
</protein>
<reference evidence="1" key="1">
    <citation type="submission" date="2019-10" db="EMBL/GenBank/DDBJ databases">
        <authorList>
            <person name="Soares A.E.R."/>
            <person name="Aleixo A."/>
            <person name="Schneider P."/>
            <person name="Miyaki C.Y."/>
            <person name="Schneider M.P."/>
            <person name="Mello C."/>
            <person name="Vasconcelos A.T.R."/>
        </authorList>
    </citation>
    <scope>NUCLEOTIDE SEQUENCE</scope>
    <source>
        <tissue evidence="1">Muscle</tissue>
    </source>
</reference>
<proteinExistence type="predicted"/>
<gene>
    <name evidence="1" type="ORF">WISP_38498</name>
</gene>
<keyword evidence="2" id="KW-1185">Reference proteome</keyword>
<evidence type="ECO:0000313" key="2">
    <source>
        <dbReference type="Proteomes" id="UP001145742"/>
    </source>
</evidence>
<organism evidence="1 2">
    <name type="scientific">Willisornis vidua</name>
    <name type="common">Xingu scale-backed antbird</name>
    <dbReference type="NCBI Taxonomy" id="1566151"/>
    <lineage>
        <taxon>Eukaryota</taxon>
        <taxon>Metazoa</taxon>
        <taxon>Chordata</taxon>
        <taxon>Craniata</taxon>
        <taxon>Vertebrata</taxon>
        <taxon>Euteleostomi</taxon>
        <taxon>Archelosauria</taxon>
        <taxon>Archosauria</taxon>
        <taxon>Dinosauria</taxon>
        <taxon>Saurischia</taxon>
        <taxon>Theropoda</taxon>
        <taxon>Coelurosauria</taxon>
        <taxon>Aves</taxon>
        <taxon>Neognathae</taxon>
        <taxon>Neoaves</taxon>
        <taxon>Telluraves</taxon>
        <taxon>Australaves</taxon>
        <taxon>Passeriformes</taxon>
        <taxon>Thamnophilidae</taxon>
        <taxon>Willisornis</taxon>
    </lineage>
</organism>
<dbReference type="Proteomes" id="UP001145742">
    <property type="component" value="Unassembled WGS sequence"/>
</dbReference>
<name>A0ABQ9DNR3_9PASS</name>
<sequence>MRTQLHWSGNVSRMEDHHLLKIVLYGELATSCHKREAPKKRYKNSALAILTATNGPLWPPFGIHGDTPFTILLLPLRMHAESVLRRKDNAERTVLANIAKGDVQMCLL</sequence>